<dbReference type="Proteomes" id="UP000306740">
    <property type="component" value="Unassembled WGS sequence"/>
</dbReference>
<evidence type="ECO:0000259" key="1">
    <source>
        <dbReference type="Pfam" id="PF01266"/>
    </source>
</evidence>
<feature type="domain" description="FAD dependent oxidoreductase" evidence="1">
    <location>
        <begin position="50"/>
        <end position="411"/>
    </location>
</feature>
<dbReference type="SUPFAM" id="SSF51905">
    <property type="entry name" value="FAD/NAD(P)-binding domain"/>
    <property type="match status" value="1"/>
</dbReference>
<name>A0A5C4MFU1_9ACTN</name>
<dbReference type="PANTHER" id="PTHR13847">
    <property type="entry name" value="SARCOSINE DEHYDROGENASE-RELATED"/>
    <property type="match status" value="1"/>
</dbReference>
<dbReference type="InterPro" id="IPR006076">
    <property type="entry name" value="FAD-dep_OxRdtase"/>
</dbReference>
<dbReference type="Gene3D" id="3.50.50.60">
    <property type="entry name" value="FAD/NAD(P)-binding domain"/>
    <property type="match status" value="1"/>
</dbReference>
<evidence type="ECO:0000313" key="2">
    <source>
        <dbReference type="EMBL" id="TNC35679.1"/>
    </source>
</evidence>
<dbReference type="GO" id="GO:0005737">
    <property type="term" value="C:cytoplasm"/>
    <property type="evidence" value="ECO:0007669"/>
    <property type="project" value="TreeGrafter"/>
</dbReference>
<protein>
    <submittedName>
        <fullName evidence="2">FAD-dependent oxidoreductase</fullName>
    </submittedName>
</protein>
<dbReference type="InterPro" id="IPR036188">
    <property type="entry name" value="FAD/NAD-bd_sf"/>
</dbReference>
<dbReference type="EMBL" id="VDFR01000007">
    <property type="protein sequence ID" value="TNC51704.1"/>
    <property type="molecule type" value="Genomic_DNA"/>
</dbReference>
<reference evidence="2 4" key="1">
    <citation type="submission" date="2019-05" db="EMBL/GenBank/DDBJ databases">
        <title>Mumia sp. nov., isolated from the intestinal contents of plateau pika (Ochotona curzoniae) in the Qinghai-Tibet plateau of China.</title>
        <authorList>
            <person name="Tian Z."/>
        </authorList>
    </citation>
    <scope>NUCLEOTIDE SEQUENCE [LARGE SCALE GENOMIC DNA]</scope>
    <source>
        <strain evidence="4">527</strain>
        <strain evidence="2">Z527</strain>
    </source>
</reference>
<proteinExistence type="predicted"/>
<dbReference type="EMBL" id="VDFR01000144">
    <property type="protein sequence ID" value="TNC35679.1"/>
    <property type="molecule type" value="Genomic_DNA"/>
</dbReference>
<evidence type="ECO:0000313" key="3">
    <source>
        <dbReference type="EMBL" id="TNC51704.1"/>
    </source>
</evidence>
<dbReference type="AlphaFoldDB" id="A0A5C4MFU1"/>
<comment type="caution">
    <text evidence="2">The sequence shown here is derived from an EMBL/GenBank/DDBJ whole genome shotgun (WGS) entry which is preliminary data.</text>
</comment>
<sequence length="477" mass="52000">MDLRHRRRGRRDSVTRTARILADACPRPYWTDRVRPSGEADPLVGSARADLAVIGGGLTGLWTAILAKEEDPSRDVVVLEAGRIGAGASGRNGGFVSDSLTHGLAHGTAMWPGELDELVRLGRDNVDEIAAFLAREDIDADLRLCGKTVVATRPHEVDALAASYETHKAHGEDVTLLSADEVRKDVDSPTYLAGMRVRSGGGLVDPVRLLHGLAEAARRRGVRIHERSVVTGMSRRGDGITVTVEGGVAHARQVVVATNAFPPLLRRIRAYTIPVWDHVIVTEPLSDAQLSAIGWSENQGMTDAGNQFHYYRRTPDDRILFGGYDAIYYYGARTDAALAQRDTSHGLLVRHLYETFPVLDGLGITHRWAGIIDTSTRFTPVFGTAYAGRLAYAVGYTGLGVASSRFGAQVALDLLARRRTERTQLAAVTGRPIPFPPEPLRYPVVQIMRHQLAREDATGRRPAMLRALDKLGVGFNS</sequence>
<accession>A0A5C4MFU1</accession>
<evidence type="ECO:0000313" key="4">
    <source>
        <dbReference type="Proteomes" id="UP000306740"/>
    </source>
</evidence>
<dbReference type="PANTHER" id="PTHR13847:SF281">
    <property type="entry name" value="FAD DEPENDENT OXIDOREDUCTASE DOMAIN-CONTAINING PROTEIN"/>
    <property type="match status" value="1"/>
</dbReference>
<organism evidence="2 4">
    <name type="scientific">Mumia zhuanghuii</name>
    <dbReference type="NCBI Taxonomy" id="2585211"/>
    <lineage>
        <taxon>Bacteria</taxon>
        <taxon>Bacillati</taxon>
        <taxon>Actinomycetota</taxon>
        <taxon>Actinomycetes</taxon>
        <taxon>Propionibacteriales</taxon>
        <taxon>Nocardioidaceae</taxon>
        <taxon>Mumia</taxon>
    </lineage>
</organism>
<dbReference type="Gene3D" id="3.30.9.10">
    <property type="entry name" value="D-Amino Acid Oxidase, subunit A, domain 2"/>
    <property type="match status" value="1"/>
</dbReference>
<dbReference type="Pfam" id="PF01266">
    <property type="entry name" value="DAO"/>
    <property type="match status" value="1"/>
</dbReference>
<gene>
    <name evidence="3" type="ORF">FHE65_01535</name>
    <name evidence="2" type="ORF">FHE65_26815</name>
</gene>
<dbReference type="OrthoDB" id="9805852at2"/>